<comment type="caution">
    <text evidence="3">The sequence shown here is derived from an EMBL/GenBank/DDBJ whole genome shotgun (WGS) entry which is preliminary data.</text>
</comment>
<comment type="similarity">
    <text evidence="1">Belongs to the flavin-dependent halogenase family.</text>
</comment>
<dbReference type="InterPro" id="IPR036188">
    <property type="entry name" value="FAD/NAD-bd_sf"/>
</dbReference>
<dbReference type="SUPFAM" id="SSF51905">
    <property type="entry name" value="FAD/NAD(P)-binding domain"/>
    <property type="match status" value="1"/>
</dbReference>
<protein>
    <submittedName>
        <fullName evidence="3">Putative FAD-dependent oxidoreductase LodB</fullName>
    </submittedName>
</protein>
<organism evidence="3 4">
    <name type="scientific">Grifola frondosa</name>
    <name type="common">Maitake</name>
    <name type="synonym">Polyporus frondosus</name>
    <dbReference type="NCBI Taxonomy" id="5627"/>
    <lineage>
        <taxon>Eukaryota</taxon>
        <taxon>Fungi</taxon>
        <taxon>Dikarya</taxon>
        <taxon>Basidiomycota</taxon>
        <taxon>Agaricomycotina</taxon>
        <taxon>Agaricomycetes</taxon>
        <taxon>Polyporales</taxon>
        <taxon>Grifolaceae</taxon>
        <taxon>Grifola</taxon>
    </lineage>
</organism>
<evidence type="ECO:0000256" key="2">
    <source>
        <dbReference type="ARBA" id="ARBA00049364"/>
    </source>
</evidence>
<comment type="catalytic activity">
    <reaction evidence="2">
        <text>melleolide F + FADH2 + chloride + O2 = 6'-chloromelleolide F + FAD + 2 H2O + H(+)</text>
        <dbReference type="Rhea" id="RHEA:67160"/>
        <dbReference type="ChEBI" id="CHEBI:15377"/>
        <dbReference type="ChEBI" id="CHEBI:15378"/>
        <dbReference type="ChEBI" id="CHEBI:15379"/>
        <dbReference type="ChEBI" id="CHEBI:17996"/>
        <dbReference type="ChEBI" id="CHEBI:57692"/>
        <dbReference type="ChEBI" id="CHEBI:58307"/>
        <dbReference type="ChEBI" id="CHEBI:167712"/>
        <dbReference type="ChEBI" id="CHEBI:167713"/>
    </reaction>
    <physiologicalReaction direction="left-to-right" evidence="2">
        <dbReference type="Rhea" id="RHEA:67161"/>
    </physiologicalReaction>
</comment>
<dbReference type="Gene3D" id="3.30.9.100">
    <property type="match status" value="1"/>
</dbReference>
<dbReference type="Gene3D" id="3.50.50.60">
    <property type="entry name" value="FAD/NAD(P)-binding domain"/>
    <property type="match status" value="1"/>
</dbReference>
<accession>A0A1C7MR84</accession>
<reference evidence="3 4" key="1">
    <citation type="submission" date="2016-03" db="EMBL/GenBank/DDBJ databases">
        <title>Whole genome sequencing of Grifola frondosa 9006-11.</title>
        <authorList>
            <person name="Min B."/>
            <person name="Park H."/>
            <person name="Kim J.-G."/>
            <person name="Cho H."/>
            <person name="Oh Y.-L."/>
            <person name="Kong W.-S."/>
            <person name="Choi I.-G."/>
        </authorList>
    </citation>
    <scope>NUCLEOTIDE SEQUENCE [LARGE SCALE GENOMIC DNA]</scope>
    <source>
        <strain evidence="3 4">9006-11</strain>
    </source>
</reference>
<evidence type="ECO:0000313" key="4">
    <source>
        <dbReference type="Proteomes" id="UP000092993"/>
    </source>
</evidence>
<dbReference type="GO" id="GO:0140907">
    <property type="term" value="F:flavin-dependent halogenase activity"/>
    <property type="evidence" value="ECO:0007669"/>
    <property type="project" value="UniProtKB-ARBA"/>
</dbReference>
<dbReference type="OrthoDB" id="2647594at2759"/>
<dbReference type="STRING" id="5627.A0A1C7MR84"/>
<dbReference type="PANTHER" id="PTHR43747">
    <property type="entry name" value="FAD-BINDING PROTEIN"/>
    <property type="match status" value="1"/>
</dbReference>
<dbReference type="PANTHER" id="PTHR43747:SF1">
    <property type="entry name" value="SLR1998 PROTEIN"/>
    <property type="match status" value="1"/>
</dbReference>
<sequence length="450" mass="49328">MSLKESDSTESEPIYDAKATAHFYPVIIVGGGPAGCATALSLIRCNPDSKFLLLDDSDPEVFKIGESLPPSAKPTLGYLSSALLSRLQEDTSVGNHGLCTGNASAWLSEHIEETYPIMNPYGMGWHLDRAHFDETLRDAVRDACSPPAHVGDSGSGAANSRKLERGRFTGVRRISGGWEVNVDGIEESSIQKTFRAIWLVDATGRKASLAHKLGANTTKLDSLLSFYALFSSNADHSPHHAPDRDRRTLIEAASSGWWYTAQLPHALRLVAYHTDASDPSARQARTLDGFNELLHAHTTHVAQALQDSAYEPLVLPGRQAQFPRCTAANSSFLEPCGAVQTYNDSEIGQRCSPGWCAVGDAAMAFDPLSSQGMITAIEMGKYVGAILGRHLSGSIKDPESNPDVIDCIARMYEKVRMKYQKARRYYYGQVTRFEGEFWTRQRDVSINQNI</sequence>
<evidence type="ECO:0000313" key="3">
    <source>
        <dbReference type="EMBL" id="OBZ79328.1"/>
    </source>
</evidence>
<dbReference type="Proteomes" id="UP000092993">
    <property type="component" value="Unassembled WGS sequence"/>
</dbReference>
<dbReference type="InterPro" id="IPR050816">
    <property type="entry name" value="Flavin-dep_Halogenase_NPB"/>
</dbReference>
<name>A0A1C7MR84_GRIFR</name>
<evidence type="ECO:0000256" key="1">
    <source>
        <dbReference type="ARBA" id="ARBA00005706"/>
    </source>
</evidence>
<dbReference type="EMBL" id="LUGG01000001">
    <property type="protein sequence ID" value="OBZ79328.1"/>
    <property type="molecule type" value="Genomic_DNA"/>
</dbReference>
<proteinExistence type="inferred from homology"/>
<dbReference type="AlphaFoldDB" id="A0A1C7MR84"/>
<dbReference type="GO" id="GO:0044550">
    <property type="term" value="P:secondary metabolite biosynthetic process"/>
    <property type="evidence" value="ECO:0007669"/>
    <property type="project" value="UniProtKB-ARBA"/>
</dbReference>
<dbReference type="OMA" id="DGRCYWQ"/>
<keyword evidence="4" id="KW-1185">Reference proteome</keyword>
<gene>
    <name evidence="3" type="primary">lodB</name>
    <name evidence="3" type="ORF">A0H81_00193</name>
</gene>